<proteinExistence type="predicted"/>
<accession>A0A8J5I6N5</accession>
<keyword evidence="10" id="KW-1185">Reference proteome</keyword>
<evidence type="ECO:0000313" key="9">
    <source>
        <dbReference type="EMBL" id="KAG6537144.1"/>
    </source>
</evidence>
<dbReference type="PANTHER" id="PTHR22952:SF175">
    <property type="entry name" value="PROTEIN ABSCISIC ACID-INSENSITIVE 5"/>
    <property type="match status" value="1"/>
</dbReference>
<name>A0A8J5I6N5_ZINOF</name>
<protein>
    <recommendedName>
        <fullName evidence="8">BZIP domain-containing protein</fullName>
    </recommendedName>
</protein>
<evidence type="ECO:0000256" key="5">
    <source>
        <dbReference type="ARBA" id="ARBA00023163"/>
    </source>
</evidence>
<evidence type="ECO:0000256" key="3">
    <source>
        <dbReference type="ARBA" id="ARBA00023015"/>
    </source>
</evidence>
<feature type="compositionally biased region" description="Polar residues" evidence="7">
    <location>
        <begin position="9"/>
        <end position="25"/>
    </location>
</feature>
<gene>
    <name evidence="9" type="ORF">ZIOFF_002226</name>
</gene>
<comment type="subcellular location">
    <subcellularLocation>
        <location evidence="1">Nucleus</location>
    </subcellularLocation>
</comment>
<organism evidence="9 10">
    <name type="scientific">Zingiber officinale</name>
    <name type="common">Ginger</name>
    <name type="synonym">Amomum zingiber</name>
    <dbReference type="NCBI Taxonomy" id="94328"/>
    <lineage>
        <taxon>Eukaryota</taxon>
        <taxon>Viridiplantae</taxon>
        <taxon>Streptophyta</taxon>
        <taxon>Embryophyta</taxon>
        <taxon>Tracheophyta</taxon>
        <taxon>Spermatophyta</taxon>
        <taxon>Magnoliopsida</taxon>
        <taxon>Liliopsida</taxon>
        <taxon>Zingiberales</taxon>
        <taxon>Zingiberaceae</taxon>
        <taxon>Zingiber</taxon>
    </lineage>
</organism>
<keyword evidence="3" id="KW-0805">Transcription regulation</keyword>
<keyword evidence="4" id="KW-0238">DNA-binding</keyword>
<dbReference type="InterPro" id="IPR004827">
    <property type="entry name" value="bZIP"/>
</dbReference>
<sequence length="262" mass="29398">MEEVWEGISLSSLHQDKPSTPSSLSVTAAAAPSSLTSVGGMVLQDFLTRGSPKVGRDGEGHRKPSKEPPEPKQQTRGVERQRKRMMHNRESASRSRARKRAYMDELEKEVGRLRSENRALRAQNEKLQVTSRGHYQRSWVSLQKLPQITMKYFVGIPSMNEDSDESFDIGEAWLVTWNLPAWFNFKIWKFNLDRKMSKTASPRRRTSRASCIDGHGSNLGVGLLERLGIGGEAQVLLVVLPGYHDIAGGDDEGIIPPMKFVL</sequence>
<dbReference type="SMART" id="SM00338">
    <property type="entry name" value="BRLZ"/>
    <property type="match status" value="1"/>
</dbReference>
<feature type="domain" description="BZIP" evidence="8">
    <location>
        <begin position="78"/>
        <end position="128"/>
    </location>
</feature>
<evidence type="ECO:0000313" key="10">
    <source>
        <dbReference type="Proteomes" id="UP000734854"/>
    </source>
</evidence>
<evidence type="ECO:0000256" key="6">
    <source>
        <dbReference type="ARBA" id="ARBA00023242"/>
    </source>
</evidence>
<evidence type="ECO:0000256" key="1">
    <source>
        <dbReference type="ARBA" id="ARBA00004123"/>
    </source>
</evidence>
<dbReference type="GO" id="GO:0009738">
    <property type="term" value="P:abscisic acid-activated signaling pathway"/>
    <property type="evidence" value="ECO:0007669"/>
    <property type="project" value="UniProtKB-KW"/>
</dbReference>
<reference evidence="9 10" key="1">
    <citation type="submission" date="2020-08" db="EMBL/GenBank/DDBJ databases">
        <title>Plant Genome Project.</title>
        <authorList>
            <person name="Zhang R.-G."/>
        </authorList>
    </citation>
    <scope>NUCLEOTIDE SEQUENCE [LARGE SCALE GENOMIC DNA]</scope>
    <source>
        <tissue evidence="9">Rhizome</tissue>
    </source>
</reference>
<keyword evidence="5" id="KW-0804">Transcription</keyword>
<comment type="caution">
    <text evidence="9">The sequence shown here is derived from an EMBL/GenBank/DDBJ whole genome shotgun (WGS) entry which is preliminary data.</text>
</comment>
<dbReference type="Pfam" id="PF00170">
    <property type="entry name" value="bZIP_1"/>
    <property type="match status" value="1"/>
</dbReference>
<feature type="compositionally biased region" description="Basic and acidic residues" evidence="7">
    <location>
        <begin position="54"/>
        <end position="70"/>
    </location>
</feature>
<dbReference type="Gene3D" id="1.20.5.170">
    <property type="match status" value="1"/>
</dbReference>
<dbReference type="GO" id="GO:0005634">
    <property type="term" value="C:nucleus"/>
    <property type="evidence" value="ECO:0007669"/>
    <property type="project" value="UniProtKB-SubCell"/>
</dbReference>
<evidence type="ECO:0000256" key="2">
    <source>
        <dbReference type="ARBA" id="ARBA00022682"/>
    </source>
</evidence>
<evidence type="ECO:0000256" key="7">
    <source>
        <dbReference type="SAM" id="MobiDB-lite"/>
    </source>
</evidence>
<dbReference type="Proteomes" id="UP000734854">
    <property type="component" value="Unassembled WGS sequence"/>
</dbReference>
<dbReference type="InterPro" id="IPR043452">
    <property type="entry name" value="BZIP46-like"/>
</dbReference>
<feature type="region of interest" description="Disordered" evidence="7">
    <location>
        <begin position="49"/>
        <end position="98"/>
    </location>
</feature>
<dbReference type="PANTHER" id="PTHR22952">
    <property type="entry name" value="CAMP-RESPONSE ELEMENT BINDING PROTEIN-RELATED"/>
    <property type="match status" value="1"/>
</dbReference>
<dbReference type="PROSITE" id="PS50217">
    <property type="entry name" value="BZIP"/>
    <property type="match status" value="1"/>
</dbReference>
<evidence type="ECO:0000259" key="8">
    <source>
        <dbReference type="PROSITE" id="PS50217"/>
    </source>
</evidence>
<dbReference type="InterPro" id="IPR046347">
    <property type="entry name" value="bZIP_sf"/>
</dbReference>
<dbReference type="AlphaFoldDB" id="A0A8J5I6N5"/>
<feature type="region of interest" description="Disordered" evidence="7">
    <location>
        <begin position="1"/>
        <end position="25"/>
    </location>
</feature>
<dbReference type="GO" id="GO:0003677">
    <property type="term" value="F:DNA binding"/>
    <property type="evidence" value="ECO:0007669"/>
    <property type="project" value="UniProtKB-KW"/>
</dbReference>
<dbReference type="CDD" id="cd14707">
    <property type="entry name" value="bZIP_plant_BZIP46"/>
    <property type="match status" value="1"/>
</dbReference>
<evidence type="ECO:0000256" key="4">
    <source>
        <dbReference type="ARBA" id="ARBA00023125"/>
    </source>
</evidence>
<dbReference type="GO" id="GO:0003700">
    <property type="term" value="F:DNA-binding transcription factor activity"/>
    <property type="evidence" value="ECO:0007669"/>
    <property type="project" value="InterPro"/>
</dbReference>
<keyword evidence="6" id="KW-0539">Nucleus</keyword>
<dbReference type="GO" id="GO:0045893">
    <property type="term" value="P:positive regulation of DNA-templated transcription"/>
    <property type="evidence" value="ECO:0007669"/>
    <property type="project" value="InterPro"/>
</dbReference>
<dbReference type="EMBL" id="JACMSC010000001">
    <property type="protein sequence ID" value="KAG6537144.1"/>
    <property type="molecule type" value="Genomic_DNA"/>
</dbReference>
<keyword evidence="2" id="KW-0938">Abscisic acid signaling pathway</keyword>
<dbReference type="SUPFAM" id="SSF57959">
    <property type="entry name" value="Leucine zipper domain"/>
    <property type="match status" value="1"/>
</dbReference>